<dbReference type="EMBL" id="MU167279">
    <property type="protein sequence ID" value="KAG0145286.1"/>
    <property type="molecule type" value="Genomic_DNA"/>
</dbReference>
<protein>
    <submittedName>
        <fullName evidence="1">Uncharacterized protein</fullName>
    </submittedName>
</protein>
<reference evidence="1" key="1">
    <citation type="submission" date="2013-11" db="EMBL/GenBank/DDBJ databases">
        <title>Genome sequence of the fusiform rust pathogen reveals effectors for host alternation and coevolution with pine.</title>
        <authorList>
            <consortium name="DOE Joint Genome Institute"/>
            <person name="Smith K."/>
            <person name="Pendleton A."/>
            <person name="Kubisiak T."/>
            <person name="Anderson C."/>
            <person name="Salamov A."/>
            <person name="Aerts A."/>
            <person name="Riley R."/>
            <person name="Clum A."/>
            <person name="Lindquist E."/>
            <person name="Ence D."/>
            <person name="Campbell M."/>
            <person name="Kronenberg Z."/>
            <person name="Feau N."/>
            <person name="Dhillon B."/>
            <person name="Hamelin R."/>
            <person name="Burleigh J."/>
            <person name="Smith J."/>
            <person name="Yandell M."/>
            <person name="Nelson C."/>
            <person name="Grigoriev I."/>
            <person name="Davis J."/>
        </authorList>
    </citation>
    <scope>NUCLEOTIDE SEQUENCE</scope>
    <source>
        <strain evidence="1">G11</strain>
    </source>
</reference>
<proteinExistence type="predicted"/>
<evidence type="ECO:0000313" key="2">
    <source>
        <dbReference type="Proteomes" id="UP000886653"/>
    </source>
</evidence>
<organism evidence="1 2">
    <name type="scientific">Cronartium quercuum f. sp. fusiforme G11</name>
    <dbReference type="NCBI Taxonomy" id="708437"/>
    <lineage>
        <taxon>Eukaryota</taxon>
        <taxon>Fungi</taxon>
        <taxon>Dikarya</taxon>
        <taxon>Basidiomycota</taxon>
        <taxon>Pucciniomycotina</taxon>
        <taxon>Pucciniomycetes</taxon>
        <taxon>Pucciniales</taxon>
        <taxon>Coleosporiaceae</taxon>
        <taxon>Cronartium</taxon>
    </lineage>
</organism>
<keyword evidence="2" id="KW-1185">Reference proteome</keyword>
<gene>
    <name evidence="1" type="ORF">CROQUDRAFT_94017</name>
</gene>
<sequence>MIVSTVELETFIQHNFVASAYVPEFATSEALIRSQDADQKHIKLTTVSSKDRGLPYLVFKITADNQADRILLLLDKAKDCYPIVLSSNIDRRIVATITLFKEPKFPAAGSTGIICSTSDLNICTPVIVSRGQDLLKSDFHTNPQYGYGLSGEQTNMLSNVPNHKRTYRLPSEVCDSPIFMSDF</sequence>
<accession>A0A9P6NEF8</accession>
<evidence type="ECO:0000313" key="1">
    <source>
        <dbReference type="EMBL" id="KAG0145286.1"/>
    </source>
</evidence>
<comment type="caution">
    <text evidence="1">The sequence shown here is derived from an EMBL/GenBank/DDBJ whole genome shotgun (WGS) entry which is preliminary data.</text>
</comment>
<dbReference type="AlphaFoldDB" id="A0A9P6NEF8"/>
<dbReference type="Proteomes" id="UP000886653">
    <property type="component" value="Unassembled WGS sequence"/>
</dbReference>
<name>A0A9P6NEF8_9BASI</name>